<organism evidence="2 3">
    <name type="scientific">Paenibacillus sacheonensis</name>
    <dbReference type="NCBI Taxonomy" id="742054"/>
    <lineage>
        <taxon>Bacteria</taxon>
        <taxon>Bacillati</taxon>
        <taxon>Bacillota</taxon>
        <taxon>Bacilli</taxon>
        <taxon>Bacillales</taxon>
        <taxon>Paenibacillaceae</taxon>
        <taxon>Paenibacillus</taxon>
    </lineage>
</organism>
<dbReference type="OrthoDB" id="9777460at2"/>
<keyword evidence="3" id="KW-1185">Reference proteome</keyword>
<gene>
    <name evidence="2" type="ORF">GT003_25710</name>
</gene>
<dbReference type="Gene3D" id="3.30.200.20">
    <property type="entry name" value="Phosphorylase Kinase, domain 1"/>
    <property type="match status" value="1"/>
</dbReference>
<dbReference type="Proteomes" id="UP000558113">
    <property type="component" value="Unassembled WGS sequence"/>
</dbReference>
<accession>A0A7X5C150</accession>
<dbReference type="GO" id="GO:0016740">
    <property type="term" value="F:transferase activity"/>
    <property type="evidence" value="ECO:0007669"/>
    <property type="project" value="UniProtKB-KW"/>
</dbReference>
<dbReference type="Pfam" id="PF01636">
    <property type="entry name" value="APH"/>
    <property type="match status" value="1"/>
</dbReference>
<evidence type="ECO:0000313" key="3">
    <source>
        <dbReference type="Proteomes" id="UP000558113"/>
    </source>
</evidence>
<protein>
    <submittedName>
        <fullName evidence="2">Phosphotransferase</fullName>
    </submittedName>
</protein>
<evidence type="ECO:0000313" key="2">
    <source>
        <dbReference type="EMBL" id="NBC72407.1"/>
    </source>
</evidence>
<dbReference type="EMBL" id="JAAAMU010000018">
    <property type="protein sequence ID" value="NBC72407.1"/>
    <property type="molecule type" value="Genomic_DNA"/>
</dbReference>
<keyword evidence="2" id="KW-0808">Transferase</keyword>
<evidence type="ECO:0000259" key="1">
    <source>
        <dbReference type="Pfam" id="PF01636"/>
    </source>
</evidence>
<dbReference type="InterPro" id="IPR002575">
    <property type="entry name" value="Aminoglycoside_PTrfase"/>
</dbReference>
<name>A0A7X5C150_9BACL</name>
<dbReference type="Gene3D" id="3.90.1200.10">
    <property type="match status" value="1"/>
</dbReference>
<dbReference type="SUPFAM" id="SSF56112">
    <property type="entry name" value="Protein kinase-like (PK-like)"/>
    <property type="match status" value="1"/>
</dbReference>
<reference evidence="2 3" key="1">
    <citation type="submission" date="2020-01" db="EMBL/GenBank/DDBJ databases">
        <title>Paenibacillus soybeanensis sp. nov. isolated from the nodules of soybean (Glycine max(L.) Merr).</title>
        <authorList>
            <person name="Wang H."/>
        </authorList>
    </citation>
    <scope>NUCLEOTIDE SEQUENCE [LARGE SCALE GENOMIC DNA]</scope>
    <source>
        <strain evidence="2 3">DSM 23054</strain>
    </source>
</reference>
<dbReference type="InterPro" id="IPR011009">
    <property type="entry name" value="Kinase-like_dom_sf"/>
</dbReference>
<sequence length="335" mass="38599">MNDNDNKAWEQEIARKIAVDLKTRFGRSVSEAAPIDKGWLNVKWKMATDQGPAFVKHYHPDRYKLHASPERRSAIERSLQLQHRLSLAGIPCPKVSHDGASFMQQTPSGLFYAVHDWVEGQTAEAGHLNDAQMFALGEATGRMHRWLRAEAPTGQLSWRPDKAAYGREWQINWNKAEESADHTVMEWLRRSRATIESLDFARFEQCKAGWLHWDLWVDNIVLHARGVAGIVDFDRMAFAYPEIDIARAVLSGALRDGHMRLFEAQAFMDGYRGHAEAPRGILSRSLRLLYVIESGWWLRTEVRRDSELTGLLARFVEEMHWLEDHWDSLEELDAL</sequence>
<feature type="domain" description="Aminoglycoside phosphotransferase" evidence="1">
    <location>
        <begin position="32"/>
        <end position="265"/>
    </location>
</feature>
<dbReference type="RefSeq" id="WP_161703360.1">
    <property type="nucleotide sequence ID" value="NZ_JAAAMU010000018.1"/>
</dbReference>
<dbReference type="AlphaFoldDB" id="A0A7X5C150"/>
<proteinExistence type="predicted"/>
<comment type="caution">
    <text evidence="2">The sequence shown here is derived from an EMBL/GenBank/DDBJ whole genome shotgun (WGS) entry which is preliminary data.</text>
</comment>